<gene>
    <name evidence="1" type="ORF">VITISV_032919</name>
</gene>
<accession>A5C148</accession>
<proteinExistence type="predicted"/>
<organism evidence="1">
    <name type="scientific">Vitis vinifera</name>
    <name type="common">Grape</name>
    <dbReference type="NCBI Taxonomy" id="29760"/>
    <lineage>
        <taxon>Eukaryota</taxon>
        <taxon>Viridiplantae</taxon>
        <taxon>Streptophyta</taxon>
        <taxon>Embryophyta</taxon>
        <taxon>Tracheophyta</taxon>
        <taxon>Spermatophyta</taxon>
        <taxon>Magnoliopsida</taxon>
        <taxon>eudicotyledons</taxon>
        <taxon>Gunneridae</taxon>
        <taxon>Pentapetalae</taxon>
        <taxon>rosids</taxon>
        <taxon>Vitales</taxon>
        <taxon>Vitaceae</taxon>
        <taxon>Viteae</taxon>
        <taxon>Vitis</taxon>
    </lineage>
</organism>
<name>A5C148_VITVI</name>
<reference evidence="1" key="1">
    <citation type="journal article" date="2007" name="PLoS ONE">
        <title>The first genome sequence of an elite grapevine cultivar (Pinot noir Vitis vinifera L.): coping with a highly heterozygous genome.</title>
        <authorList>
            <person name="Velasco R."/>
            <person name="Zharkikh A."/>
            <person name="Troggio M."/>
            <person name="Cartwright D.A."/>
            <person name="Cestaro A."/>
            <person name="Pruss D."/>
            <person name="Pindo M."/>
            <person name="FitzGerald L.M."/>
            <person name="Vezzulli S."/>
            <person name="Reid J."/>
            <person name="Malacarne G."/>
            <person name="Iliev D."/>
            <person name="Coppola G."/>
            <person name="Wardell B."/>
            <person name="Micheletti D."/>
            <person name="Macalma T."/>
            <person name="Facci M."/>
            <person name="Mitchell J.T."/>
            <person name="Perazzolli M."/>
            <person name="Eldredge G."/>
            <person name="Gatto P."/>
            <person name="Oyzerski R."/>
            <person name="Moretto M."/>
            <person name="Gutin N."/>
            <person name="Stefanini M."/>
            <person name="Chen Y."/>
            <person name="Segala C."/>
            <person name="Davenport C."/>
            <person name="Dematte L."/>
            <person name="Mraz A."/>
            <person name="Battilana J."/>
            <person name="Stormo K."/>
            <person name="Costa F."/>
            <person name="Tao Q."/>
            <person name="Si-Ammour A."/>
            <person name="Harkins T."/>
            <person name="Lackey A."/>
            <person name="Perbost C."/>
            <person name="Taillon B."/>
            <person name="Stella A."/>
            <person name="Solovyev V."/>
            <person name="Fawcett J.A."/>
            <person name="Sterck L."/>
            <person name="Vandepoele K."/>
            <person name="Grando S.M."/>
            <person name="Toppo S."/>
            <person name="Moser C."/>
            <person name="Lanchbury J."/>
            <person name="Bogden R."/>
            <person name="Skolnick M."/>
            <person name="Sgaramella V."/>
            <person name="Bhatnagar S.K."/>
            <person name="Fontana P."/>
            <person name="Gutin A."/>
            <person name="Van de Peer Y."/>
            <person name="Salamini F."/>
            <person name="Viola R."/>
        </authorList>
    </citation>
    <scope>NUCLEOTIDE SEQUENCE</scope>
</reference>
<protein>
    <submittedName>
        <fullName evidence="1">Uncharacterized protein</fullName>
    </submittedName>
</protein>
<sequence>MTSYMKWHAQGRTTNGLMRHLVDSLSWKREHKQTIRSIPRISTRDVDLIHNKKFMKWIERCQNIPYCAAQLHDEGRISEHLLALSHGLNAFVTCFKGYIINGFRFHTKEHNNKRKTQNSRVVVIAETSSFVSAQDMNPITDEPFVLASQANQVFNVNNSNESDWYTIIETQLRDLYQMSGDISNSDFKPFQQSESHDDHLPI</sequence>
<dbReference type="AlphaFoldDB" id="A5C148"/>
<dbReference type="EMBL" id="AM478484">
    <property type="protein sequence ID" value="CAN72929.1"/>
    <property type="molecule type" value="Genomic_DNA"/>
</dbReference>
<evidence type="ECO:0000313" key="1">
    <source>
        <dbReference type="EMBL" id="CAN72929.1"/>
    </source>
</evidence>
<dbReference type="PANTHER" id="PTHR48258">
    <property type="entry name" value="DUF4218 DOMAIN-CONTAINING PROTEIN-RELATED"/>
    <property type="match status" value="1"/>
</dbReference>
<dbReference type="PANTHER" id="PTHR48258:SF15">
    <property type="entry name" value="OS02G0543900 PROTEIN"/>
    <property type="match status" value="1"/>
</dbReference>